<dbReference type="InterPro" id="IPR010673">
    <property type="entry name" value="UPF0346"/>
</dbReference>
<dbReference type="NCBIfam" id="NF010193">
    <property type="entry name" value="PRK13672.1"/>
    <property type="match status" value="1"/>
</dbReference>
<sequence length="74" mass="8813">MNKTFYHFILKYRAVKVRDEISKFANDVYDDHSFPKGSSDYHEISSYLELNGQYLSSMSVFDEAWEIYLSDEIK</sequence>
<keyword evidence="4" id="KW-1185">Reference proteome</keyword>
<accession>A0ABR9QNE5</accession>
<evidence type="ECO:0000313" key="4">
    <source>
        <dbReference type="Proteomes" id="UP001516662"/>
    </source>
</evidence>
<evidence type="ECO:0000256" key="1">
    <source>
        <dbReference type="HAMAP-Rule" id="MF_01538"/>
    </source>
</evidence>
<dbReference type="EMBL" id="JADCLJ010000024">
    <property type="protein sequence ID" value="MBE4910025.1"/>
    <property type="molecule type" value="Genomic_DNA"/>
</dbReference>
<evidence type="ECO:0000313" key="3">
    <source>
        <dbReference type="EMBL" id="MBE4910025.1"/>
    </source>
</evidence>
<comment type="similarity">
    <text evidence="1">Belongs to the UPF0346 family.</text>
</comment>
<comment type="caution">
    <text evidence="3">The sequence shown here is derived from an EMBL/GenBank/DDBJ whole genome shotgun (WGS) entry which is preliminary data.</text>
</comment>
<protein>
    <recommendedName>
        <fullName evidence="1">UPF0346 protein IMZ08_18465</fullName>
    </recommendedName>
</protein>
<organism evidence="3 4">
    <name type="scientific">Litchfieldia luteola</name>
    <dbReference type="NCBI Taxonomy" id="682179"/>
    <lineage>
        <taxon>Bacteria</taxon>
        <taxon>Bacillati</taxon>
        <taxon>Bacillota</taxon>
        <taxon>Bacilli</taxon>
        <taxon>Bacillales</taxon>
        <taxon>Bacillaceae</taxon>
        <taxon>Litchfieldia</taxon>
    </lineage>
</organism>
<dbReference type="Gene3D" id="1.10.150.260">
    <property type="entry name" value="YozE SAM-like"/>
    <property type="match status" value="1"/>
</dbReference>
<reference evidence="3 4" key="1">
    <citation type="submission" date="2020-10" db="EMBL/GenBank/DDBJ databases">
        <title>Bacillus sp. HD4P25, an endophyte from a halophyte.</title>
        <authorList>
            <person name="Sun J.-Q."/>
        </authorList>
    </citation>
    <scope>NUCLEOTIDE SEQUENCE [LARGE SCALE GENOMIC DNA]</scope>
    <source>
        <strain evidence="3 4">YIM 93174</strain>
    </source>
</reference>
<proteinExistence type="inferred from homology"/>
<evidence type="ECO:0000259" key="2">
    <source>
        <dbReference type="Pfam" id="PF06855"/>
    </source>
</evidence>
<gene>
    <name evidence="3" type="ORF">IMZ08_18465</name>
</gene>
<dbReference type="HAMAP" id="MF_01538">
    <property type="entry name" value="UPF0346"/>
    <property type="match status" value="1"/>
</dbReference>
<name>A0ABR9QNE5_9BACI</name>
<dbReference type="SUPFAM" id="SSF140652">
    <property type="entry name" value="YozE-like"/>
    <property type="match status" value="1"/>
</dbReference>
<dbReference type="InterPro" id="IPR036806">
    <property type="entry name" value="YozE_SAM-like_sf"/>
</dbReference>
<dbReference type="RefSeq" id="WP_193539197.1">
    <property type="nucleotide sequence ID" value="NZ_JADCLJ010000024.1"/>
</dbReference>
<dbReference type="Proteomes" id="UP001516662">
    <property type="component" value="Unassembled WGS sequence"/>
</dbReference>
<dbReference type="Pfam" id="PF06855">
    <property type="entry name" value="YozE_SAM_like"/>
    <property type="match status" value="1"/>
</dbReference>
<dbReference type="PIRSF" id="PIRSF037262">
    <property type="entry name" value="UCP037262"/>
    <property type="match status" value="1"/>
</dbReference>
<dbReference type="InterPro" id="IPR023089">
    <property type="entry name" value="YozE_SAM-like"/>
</dbReference>
<feature type="domain" description="YozE SAM-like" evidence="2">
    <location>
        <begin position="4"/>
        <end position="69"/>
    </location>
</feature>